<dbReference type="Proteomes" id="UP000269154">
    <property type="component" value="Unassembled WGS sequence"/>
</dbReference>
<evidence type="ECO:0000313" key="1">
    <source>
        <dbReference type="EMBL" id="RQH25882.1"/>
    </source>
</evidence>
<sequence>MFQDKLGQLIINKIQLRLIICDEKIGRIVKWIT</sequence>
<evidence type="ECO:0000313" key="2">
    <source>
        <dbReference type="Proteomes" id="UP000269154"/>
    </source>
</evidence>
<dbReference type="AlphaFoldDB" id="A0A3N6RCB1"/>
<gene>
    <name evidence="1" type="ORF">D5R40_28935</name>
</gene>
<organism evidence="1 2">
    <name type="scientific">Okeania hirsuta</name>
    <dbReference type="NCBI Taxonomy" id="1458930"/>
    <lineage>
        <taxon>Bacteria</taxon>
        <taxon>Bacillati</taxon>
        <taxon>Cyanobacteriota</taxon>
        <taxon>Cyanophyceae</taxon>
        <taxon>Oscillatoriophycideae</taxon>
        <taxon>Oscillatoriales</taxon>
        <taxon>Microcoleaceae</taxon>
        <taxon>Okeania</taxon>
    </lineage>
</organism>
<comment type="caution">
    <text evidence="1">The sequence shown here is derived from an EMBL/GenBank/DDBJ whole genome shotgun (WGS) entry which is preliminary data.</text>
</comment>
<proteinExistence type="predicted"/>
<keyword evidence="2" id="KW-1185">Reference proteome</keyword>
<reference evidence="1 2" key="1">
    <citation type="journal article" date="2018" name="ACS Chem. Biol.">
        <title>Ketoreductase domain dysfunction expands chemodiversity: malyngamide biosynthesis in the cyanobacterium Okeania hirsuta.</title>
        <authorList>
            <person name="Moss N.A."/>
            <person name="Leao T."/>
            <person name="Rankin M."/>
            <person name="McCullough T.M."/>
            <person name="Qu P."/>
            <person name="Korobeynikov A."/>
            <person name="Smith J.L."/>
            <person name="Gerwick L."/>
            <person name="Gerwick W.H."/>
        </authorList>
    </citation>
    <scope>NUCLEOTIDE SEQUENCE [LARGE SCALE GENOMIC DNA]</scope>
    <source>
        <strain evidence="1 2">PAB10Feb10-1</strain>
    </source>
</reference>
<dbReference type="EMBL" id="RCBY01000292">
    <property type="protein sequence ID" value="RQH25882.1"/>
    <property type="molecule type" value="Genomic_DNA"/>
</dbReference>
<protein>
    <submittedName>
        <fullName evidence="1">Uncharacterized protein</fullName>
    </submittedName>
</protein>
<name>A0A3N6RCB1_9CYAN</name>
<accession>A0A3N6RCB1</accession>